<evidence type="ECO:0000256" key="1">
    <source>
        <dbReference type="SAM" id="MobiDB-lite"/>
    </source>
</evidence>
<dbReference type="InterPro" id="IPR039326">
    <property type="entry name" value="Patronus"/>
</dbReference>
<accession>A0ABM2Z9F8</accession>
<dbReference type="PANTHER" id="PTHR35125">
    <property type="entry name" value="NEURON NAVIGATOR 1-LIKE-RELATED"/>
    <property type="match status" value="1"/>
</dbReference>
<reference evidence="2" key="1">
    <citation type="journal article" date="2020" name="Nat. Genet.">
        <title>Genomic diversifications of five Gossypium allopolyploid species and their impact on cotton improvement.</title>
        <authorList>
            <person name="Chen Z.J."/>
            <person name="Sreedasyam A."/>
            <person name="Ando A."/>
            <person name="Song Q."/>
            <person name="De Santiago L.M."/>
            <person name="Hulse-Kemp A.M."/>
            <person name="Ding M."/>
            <person name="Ye W."/>
            <person name="Kirkbride R.C."/>
            <person name="Jenkins J."/>
            <person name="Plott C."/>
            <person name="Lovell J."/>
            <person name="Lin Y.M."/>
            <person name="Vaughn R."/>
            <person name="Liu B."/>
            <person name="Simpson S."/>
            <person name="Scheffler B.E."/>
            <person name="Wen L."/>
            <person name="Saski C.A."/>
            <person name="Grover C.E."/>
            <person name="Hu G."/>
            <person name="Conover J.L."/>
            <person name="Carlson J.W."/>
            <person name="Shu S."/>
            <person name="Boston L.B."/>
            <person name="Williams M."/>
            <person name="Peterson D.G."/>
            <person name="McGee K."/>
            <person name="Jones D.C."/>
            <person name="Wendel J.F."/>
            <person name="Stelly D.M."/>
            <person name="Grimwood J."/>
            <person name="Schmutz J."/>
        </authorList>
    </citation>
    <scope>NUCLEOTIDE SEQUENCE [LARGE SCALE GENOMIC DNA]</scope>
    <source>
        <strain evidence="2">cv. TM-1</strain>
    </source>
</reference>
<keyword evidence="2" id="KW-1185">Reference proteome</keyword>
<gene>
    <name evidence="3" type="primary">LOC107951357</name>
</gene>
<proteinExistence type="predicted"/>
<protein>
    <submittedName>
        <fullName evidence="3">Protein PATRONUS 2 isoform X1</fullName>
    </submittedName>
</protein>
<feature type="region of interest" description="Disordered" evidence="1">
    <location>
        <begin position="221"/>
        <end position="241"/>
    </location>
</feature>
<dbReference type="GeneID" id="107951357"/>
<feature type="compositionally biased region" description="Polar residues" evidence="1">
    <location>
        <begin position="52"/>
        <end position="63"/>
    </location>
</feature>
<dbReference type="Proteomes" id="UP000818029">
    <property type="component" value="Chromosome A02"/>
</dbReference>
<sequence>MLLDLMASRTVGLIRDQNVNVHYNGASLVGKANIATAPRKGGIGGRKPLGDLSNSVNPTLNQTSKKENSKILSFTEKETSVSKLAHDSSKKKSVSKASEKVQVGGRKALSDISNSGKPRLKETSKKNQTSKLTILAENPSEPEDIAKEGFLHNHDECIKAQKKAISTNEFLRILGLEDFSKPESAKGTRMPNEMPMSPSRYLEVKEMSELLMEDWSPPKCKLSKKLNTAPPSPEPLDHMRWDDPEFPGFVLIGSP</sequence>
<reference evidence="3" key="2">
    <citation type="submission" date="2025-08" db="UniProtKB">
        <authorList>
            <consortium name="RefSeq"/>
        </authorList>
    </citation>
    <scope>IDENTIFICATION</scope>
</reference>
<evidence type="ECO:0000313" key="2">
    <source>
        <dbReference type="Proteomes" id="UP000818029"/>
    </source>
</evidence>
<organism evidence="2 3">
    <name type="scientific">Gossypium hirsutum</name>
    <name type="common">Upland cotton</name>
    <name type="synonym">Gossypium mexicanum</name>
    <dbReference type="NCBI Taxonomy" id="3635"/>
    <lineage>
        <taxon>Eukaryota</taxon>
        <taxon>Viridiplantae</taxon>
        <taxon>Streptophyta</taxon>
        <taxon>Embryophyta</taxon>
        <taxon>Tracheophyta</taxon>
        <taxon>Spermatophyta</taxon>
        <taxon>Magnoliopsida</taxon>
        <taxon>eudicotyledons</taxon>
        <taxon>Gunneridae</taxon>
        <taxon>Pentapetalae</taxon>
        <taxon>rosids</taxon>
        <taxon>malvids</taxon>
        <taxon>Malvales</taxon>
        <taxon>Malvaceae</taxon>
        <taxon>Malvoideae</taxon>
        <taxon>Gossypium</taxon>
    </lineage>
</organism>
<dbReference type="RefSeq" id="XP_040938350.1">
    <property type="nucleotide sequence ID" value="XM_041082416.1"/>
</dbReference>
<name>A0ABM2Z9F8_GOSHI</name>
<feature type="compositionally biased region" description="Basic and acidic residues" evidence="1">
    <location>
        <begin position="64"/>
        <end position="90"/>
    </location>
</feature>
<evidence type="ECO:0000313" key="3">
    <source>
        <dbReference type="RefSeq" id="XP_040938350.1"/>
    </source>
</evidence>
<dbReference type="PANTHER" id="PTHR35125:SF2">
    <property type="entry name" value="PROTEIN PATRONUS 2-LIKE"/>
    <property type="match status" value="1"/>
</dbReference>
<feature type="region of interest" description="Disordered" evidence="1">
    <location>
        <begin position="39"/>
        <end position="129"/>
    </location>
</feature>